<dbReference type="SMART" id="SM00475">
    <property type="entry name" value="53EXOc"/>
    <property type="match status" value="1"/>
</dbReference>
<dbReference type="EMBL" id="JARRTL010000008">
    <property type="protein sequence ID" value="MEC0484611.1"/>
    <property type="molecule type" value="Genomic_DNA"/>
</dbReference>
<dbReference type="STRING" id="1664069.BGLY_2595"/>
<reference evidence="9 11" key="3">
    <citation type="submission" date="2023-03" db="EMBL/GenBank/DDBJ databases">
        <title>Agriculturally important microbes genome sequencing.</title>
        <authorList>
            <person name="Dunlap C."/>
        </authorList>
    </citation>
    <scope>NUCLEOTIDE SEQUENCE [LARGE SCALE GENOMIC DNA]</scope>
    <source>
        <strain evidence="9 11">CBP-3203</strain>
    </source>
</reference>
<dbReference type="SUPFAM" id="SSF88723">
    <property type="entry name" value="PIN domain-like"/>
    <property type="match status" value="1"/>
</dbReference>
<dbReference type="GO" id="GO:0017108">
    <property type="term" value="F:5'-flap endonuclease activity"/>
    <property type="evidence" value="ECO:0007669"/>
    <property type="project" value="InterPro"/>
</dbReference>
<dbReference type="InterPro" id="IPR008918">
    <property type="entry name" value="HhH2"/>
</dbReference>
<evidence type="ECO:0000313" key="8">
    <source>
        <dbReference type="EMBL" id="KRT94857.1"/>
    </source>
</evidence>
<keyword evidence="1" id="KW-0540">Nuclease</keyword>
<comment type="function">
    <text evidence="4">5'-3' exonuclease acting preferentially on double-stranded DNA.</text>
</comment>
<dbReference type="Gene3D" id="3.40.50.1010">
    <property type="entry name" value="5'-nuclease"/>
    <property type="match status" value="1"/>
</dbReference>
<dbReference type="InterPro" id="IPR002421">
    <property type="entry name" value="5-3_exonuclease"/>
</dbReference>
<gene>
    <name evidence="8" type="ORF">AB447_209955</name>
    <name evidence="9" type="ORF">P8828_07075</name>
</gene>
<accession>A0A0T6BT86</accession>
<dbReference type="CDD" id="cd09898">
    <property type="entry name" value="H3TH_53EXO"/>
    <property type="match status" value="1"/>
</dbReference>
<dbReference type="EMBL" id="LECW02000004">
    <property type="protein sequence ID" value="KRT94857.1"/>
    <property type="molecule type" value="Genomic_DNA"/>
</dbReference>
<dbReference type="OrthoDB" id="9806424at2"/>
<evidence type="ECO:0000256" key="1">
    <source>
        <dbReference type="ARBA" id="ARBA00022722"/>
    </source>
</evidence>
<evidence type="ECO:0000259" key="7">
    <source>
        <dbReference type="SMART" id="SM00475"/>
    </source>
</evidence>
<protein>
    <recommendedName>
        <fullName evidence="5">5'-3' exonuclease</fullName>
    </recommendedName>
</protein>
<keyword evidence="11" id="KW-1185">Reference proteome</keyword>
<reference evidence="8" key="2">
    <citation type="submission" date="2015-10" db="EMBL/GenBank/DDBJ databases">
        <authorList>
            <person name="Gilbert D.G."/>
        </authorList>
    </citation>
    <scope>NUCLEOTIDE SEQUENCE</scope>
    <source>
        <strain evidence="8">GO-13</strain>
    </source>
</reference>
<dbReference type="GO" id="GO:0008409">
    <property type="term" value="F:5'-3' exonuclease activity"/>
    <property type="evidence" value="ECO:0007669"/>
    <property type="project" value="InterPro"/>
</dbReference>
<comment type="caution">
    <text evidence="8">The sequence shown here is derived from an EMBL/GenBank/DDBJ whole genome shotgun (WGS) entry which is preliminary data.</text>
</comment>
<dbReference type="CDD" id="cd09859">
    <property type="entry name" value="PIN_53EXO"/>
    <property type="match status" value="1"/>
</dbReference>
<dbReference type="RefSeq" id="WP_048354897.1">
    <property type="nucleotide sequence ID" value="NZ_CP023481.1"/>
</dbReference>
<sequence length="295" mass="33154">MKKKLLLVDGMALLFRSFFATAVHRNFMMNDKGVPTNGVHGFLKHLLTAVTAFEPSHVVCCWDMGSKTYRNDLFKDYKANRGEPPLELIPQFDLAKEAARELGVLNIGLAGYEADDCIGTLAALFRHEADVTIVTGDKDLLQVLEDSVQVALMQKCIGNYKVYTKESFIEETGIEPQALIDIKALMGDSSDNYPGVKGIGEKTAYKLIREYSTVDRLLENIDRLTKGQQTKINESLEDLKLSRVLAEIKCDVPLSCSLEDADFTLLHERAREMLKLHQIRGIEPLLMKMEKREIG</sequence>
<evidence type="ECO:0000313" key="10">
    <source>
        <dbReference type="Proteomes" id="UP000036168"/>
    </source>
</evidence>
<dbReference type="SUPFAM" id="SSF47807">
    <property type="entry name" value="5' to 3' exonuclease, C-terminal subdomain"/>
    <property type="match status" value="1"/>
</dbReference>
<proteinExistence type="predicted"/>
<keyword evidence="2" id="KW-0378">Hydrolase</keyword>
<evidence type="ECO:0000313" key="11">
    <source>
        <dbReference type="Proteomes" id="UP001341297"/>
    </source>
</evidence>
<dbReference type="Pfam" id="PF01367">
    <property type="entry name" value="5_3_exonuc"/>
    <property type="match status" value="1"/>
</dbReference>
<feature type="signal peptide" evidence="6">
    <location>
        <begin position="1"/>
        <end position="22"/>
    </location>
</feature>
<evidence type="ECO:0000256" key="6">
    <source>
        <dbReference type="SAM" id="SignalP"/>
    </source>
</evidence>
<dbReference type="Gene3D" id="1.10.150.20">
    <property type="entry name" value="5' to 3' exonuclease, C-terminal subdomain"/>
    <property type="match status" value="1"/>
</dbReference>
<reference evidence="8 10" key="1">
    <citation type="journal article" date="2015" name="Int. J. Syst. Evol. Microbiol.">
        <title>Bacillus glycinifermentans sp. nov., isolated from fermented soybean paste.</title>
        <authorList>
            <person name="Kim S.J."/>
            <person name="Dunlap C.A."/>
            <person name="Kwon S.W."/>
            <person name="Rooney A.P."/>
        </authorList>
    </citation>
    <scope>NUCLEOTIDE SEQUENCE [LARGE SCALE GENOMIC DNA]</scope>
    <source>
        <strain evidence="8 10">GO-13</strain>
    </source>
</reference>
<name>A0A0T6BT86_9BACI</name>
<dbReference type="InterPro" id="IPR038969">
    <property type="entry name" value="FEN"/>
</dbReference>
<keyword evidence="8" id="KW-0269">Exonuclease</keyword>
<dbReference type="Proteomes" id="UP000036168">
    <property type="component" value="Unassembled WGS sequence"/>
</dbReference>
<dbReference type="PANTHER" id="PTHR42646">
    <property type="entry name" value="FLAP ENDONUCLEASE XNI"/>
    <property type="match status" value="1"/>
</dbReference>
<dbReference type="Proteomes" id="UP001341297">
    <property type="component" value="Unassembled WGS sequence"/>
</dbReference>
<dbReference type="InterPro" id="IPR020045">
    <property type="entry name" value="DNA_polI_H3TH"/>
</dbReference>
<evidence type="ECO:0000256" key="2">
    <source>
        <dbReference type="ARBA" id="ARBA00022801"/>
    </source>
</evidence>
<dbReference type="InterPro" id="IPR036279">
    <property type="entry name" value="5-3_exonuclease_C_sf"/>
</dbReference>
<evidence type="ECO:0000313" key="9">
    <source>
        <dbReference type="EMBL" id="MEC0484611.1"/>
    </source>
</evidence>
<dbReference type="AlphaFoldDB" id="A0A0T6BT86"/>
<dbReference type="InterPro" id="IPR020046">
    <property type="entry name" value="5-3_exonucl_a-hlix_arch_N"/>
</dbReference>
<feature type="chain" id="PRO_5044546932" description="5'-3' exonuclease" evidence="6">
    <location>
        <begin position="23"/>
        <end position="295"/>
    </location>
</feature>
<dbReference type="GO" id="GO:0033567">
    <property type="term" value="P:DNA replication, Okazaki fragment processing"/>
    <property type="evidence" value="ECO:0007669"/>
    <property type="project" value="InterPro"/>
</dbReference>
<organism evidence="8 10">
    <name type="scientific">Bacillus glycinifermentans</name>
    <dbReference type="NCBI Taxonomy" id="1664069"/>
    <lineage>
        <taxon>Bacteria</taxon>
        <taxon>Bacillati</taxon>
        <taxon>Bacillota</taxon>
        <taxon>Bacilli</taxon>
        <taxon>Bacillales</taxon>
        <taxon>Bacillaceae</taxon>
        <taxon>Bacillus</taxon>
    </lineage>
</organism>
<dbReference type="SMART" id="SM00279">
    <property type="entry name" value="HhH2"/>
    <property type="match status" value="1"/>
</dbReference>
<evidence type="ECO:0000256" key="4">
    <source>
        <dbReference type="ARBA" id="ARBA00049957"/>
    </source>
</evidence>
<dbReference type="GO" id="GO:0003677">
    <property type="term" value="F:DNA binding"/>
    <property type="evidence" value="ECO:0007669"/>
    <property type="project" value="UniProtKB-KW"/>
</dbReference>
<dbReference type="FunFam" id="1.10.150.20:FF:000003">
    <property type="entry name" value="DNA polymerase I"/>
    <property type="match status" value="1"/>
</dbReference>
<keyword evidence="6" id="KW-0732">Signal</keyword>
<dbReference type="Pfam" id="PF02739">
    <property type="entry name" value="5_3_exonuc_N"/>
    <property type="match status" value="1"/>
</dbReference>
<evidence type="ECO:0000256" key="3">
    <source>
        <dbReference type="ARBA" id="ARBA00023125"/>
    </source>
</evidence>
<keyword evidence="3" id="KW-0238">DNA-binding</keyword>
<dbReference type="InterPro" id="IPR029060">
    <property type="entry name" value="PIN-like_dom_sf"/>
</dbReference>
<feature type="domain" description="5'-3' exonuclease" evidence="7">
    <location>
        <begin position="3"/>
        <end position="264"/>
    </location>
</feature>
<dbReference type="PANTHER" id="PTHR42646:SF2">
    <property type="entry name" value="5'-3' EXONUCLEASE FAMILY PROTEIN"/>
    <property type="match status" value="1"/>
</dbReference>
<evidence type="ECO:0000256" key="5">
    <source>
        <dbReference type="ARBA" id="ARBA00050026"/>
    </source>
</evidence>